<keyword evidence="2" id="KW-1185">Reference proteome</keyword>
<dbReference type="Proteomes" id="UP000823775">
    <property type="component" value="Unassembled WGS sequence"/>
</dbReference>
<reference evidence="1 2" key="1">
    <citation type="journal article" date="2021" name="BMC Genomics">
        <title>Datura genome reveals duplications of psychoactive alkaloid biosynthetic genes and high mutation rate following tissue culture.</title>
        <authorList>
            <person name="Rajewski A."/>
            <person name="Carter-House D."/>
            <person name="Stajich J."/>
            <person name="Litt A."/>
        </authorList>
    </citation>
    <scope>NUCLEOTIDE SEQUENCE [LARGE SCALE GENOMIC DNA]</scope>
    <source>
        <strain evidence="1">AR-01</strain>
    </source>
</reference>
<sequence>MFNKRVDQEKTRYSDTTFKYPSWGTNPWRFLLEGAKGFAFLASGYIKKLVFLGCNHQLITIVEYPFLVEA</sequence>
<evidence type="ECO:0000313" key="2">
    <source>
        <dbReference type="Proteomes" id="UP000823775"/>
    </source>
</evidence>
<dbReference type="EMBL" id="JACEIK010000130">
    <property type="protein sequence ID" value="MCD7450419.1"/>
    <property type="molecule type" value="Genomic_DNA"/>
</dbReference>
<gene>
    <name evidence="1" type="ORF">HAX54_006053</name>
</gene>
<accession>A0ABS8RUY9</accession>
<proteinExistence type="predicted"/>
<evidence type="ECO:0000313" key="1">
    <source>
        <dbReference type="EMBL" id="MCD7450419.1"/>
    </source>
</evidence>
<name>A0ABS8RUY9_DATST</name>
<organism evidence="1 2">
    <name type="scientific">Datura stramonium</name>
    <name type="common">Jimsonweed</name>
    <name type="synonym">Common thornapple</name>
    <dbReference type="NCBI Taxonomy" id="4076"/>
    <lineage>
        <taxon>Eukaryota</taxon>
        <taxon>Viridiplantae</taxon>
        <taxon>Streptophyta</taxon>
        <taxon>Embryophyta</taxon>
        <taxon>Tracheophyta</taxon>
        <taxon>Spermatophyta</taxon>
        <taxon>Magnoliopsida</taxon>
        <taxon>eudicotyledons</taxon>
        <taxon>Gunneridae</taxon>
        <taxon>Pentapetalae</taxon>
        <taxon>asterids</taxon>
        <taxon>lamiids</taxon>
        <taxon>Solanales</taxon>
        <taxon>Solanaceae</taxon>
        <taxon>Solanoideae</taxon>
        <taxon>Datureae</taxon>
        <taxon>Datura</taxon>
    </lineage>
</organism>
<comment type="caution">
    <text evidence="1">The sequence shown here is derived from an EMBL/GenBank/DDBJ whole genome shotgun (WGS) entry which is preliminary data.</text>
</comment>
<protein>
    <submittedName>
        <fullName evidence="1">Uncharacterized protein</fullName>
    </submittedName>
</protein>